<comment type="caution">
    <text evidence="2">The sequence shown here is derived from an EMBL/GenBank/DDBJ whole genome shotgun (WGS) entry which is preliminary data.</text>
</comment>
<dbReference type="PANTHER" id="PTHR45090">
    <property type="entry name" value="CHAPERONE PROTEIN DNAJ 20 CHLOROPLASTIC"/>
    <property type="match status" value="1"/>
</dbReference>
<gene>
    <name evidence="2" type="ORF">IFM89_001583</name>
</gene>
<dbReference type="SMART" id="SM00271">
    <property type="entry name" value="DnaJ"/>
    <property type="match status" value="1"/>
</dbReference>
<dbReference type="OrthoDB" id="10250354at2759"/>
<dbReference type="InterPro" id="IPR053232">
    <property type="entry name" value="DnaJ_C/III_chloroplastic"/>
</dbReference>
<dbReference type="InterPro" id="IPR036869">
    <property type="entry name" value="J_dom_sf"/>
</dbReference>
<evidence type="ECO:0000259" key="1">
    <source>
        <dbReference type="PROSITE" id="PS50076"/>
    </source>
</evidence>
<dbReference type="Gene3D" id="1.10.287.110">
    <property type="entry name" value="DnaJ domain"/>
    <property type="match status" value="1"/>
</dbReference>
<sequence length="145" mass="16994">MFSTRRSMHRASRPNLISCRASTLETKRVGTNFYEVLSLDSENVSFEEVKKAYRSMARQYHPDVVPASRKEESTKKFVELQRAYETLSNPNSRQKYDYELGLNYLSGFGMTGIRSEANFHRDVWEDQLQGLASRSHFKMGRKQRR</sequence>
<reference evidence="2 3" key="1">
    <citation type="submission" date="2020-10" db="EMBL/GenBank/DDBJ databases">
        <title>The Coptis chinensis genome and diversification of protoberbering-type alkaloids.</title>
        <authorList>
            <person name="Wang B."/>
            <person name="Shu S."/>
            <person name="Song C."/>
            <person name="Liu Y."/>
        </authorList>
    </citation>
    <scope>NUCLEOTIDE SEQUENCE [LARGE SCALE GENOMIC DNA]</scope>
    <source>
        <strain evidence="2">HL-2020</strain>
        <tissue evidence="2">Leaf</tissue>
    </source>
</reference>
<dbReference type="InterPro" id="IPR001623">
    <property type="entry name" value="DnaJ_domain"/>
</dbReference>
<dbReference type="EMBL" id="JADFTS010000004">
    <property type="protein sequence ID" value="KAF9607835.1"/>
    <property type="molecule type" value="Genomic_DNA"/>
</dbReference>
<dbReference type="SUPFAM" id="SSF46565">
    <property type="entry name" value="Chaperone J-domain"/>
    <property type="match status" value="1"/>
</dbReference>
<dbReference type="InterPro" id="IPR018253">
    <property type="entry name" value="DnaJ_domain_CS"/>
</dbReference>
<dbReference type="CDD" id="cd06257">
    <property type="entry name" value="DnaJ"/>
    <property type="match status" value="1"/>
</dbReference>
<protein>
    <recommendedName>
        <fullName evidence="1">J domain-containing protein</fullName>
    </recommendedName>
</protein>
<evidence type="ECO:0000313" key="2">
    <source>
        <dbReference type="EMBL" id="KAF9607835.1"/>
    </source>
</evidence>
<dbReference type="PROSITE" id="PS00636">
    <property type="entry name" value="DNAJ_1"/>
    <property type="match status" value="1"/>
</dbReference>
<name>A0A835HVQ5_9MAGN</name>
<proteinExistence type="predicted"/>
<dbReference type="Proteomes" id="UP000631114">
    <property type="component" value="Unassembled WGS sequence"/>
</dbReference>
<dbReference type="PROSITE" id="PS50076">
    <property type="entry name" value="DNAJ_2"/>
    <property type="match status" value="1"/>
</dbReference>
<dbReference type="PRINTS" id="PR00625">
    <property type="entry name" value="JDOMAIN"/>
</dbReference>
<keyword evidence="3" id="KW-1185">Reference proteome</keyword>
<evidence type="ECO:0000313" key="3">
    <source>
        <dbReference type="Proteomes" id="UP000631114"/>
    </source>
</evidence>
<accession>A0A835HVQ5</accession>
<dbReference type="Pfam" id="PF00226">
    <property type="entry name" value="DnaJ"/>
    <property type="match status" value="1"/>
</dbReference>
<dbReference type="AlphaFoldDB" id="A0A835HVQ5"/>
<dbReference type="GO" id="GO:0009507">
    <property type="term" value="C:chloroplast"/>
    <property type="evidence" value="ECO:0007669"/>
    <property type="project" value="TreeGrafter"/>
</dbReference>
<dbReference type="PANTHER" id="PTHR45090:SF3">
    <property type="entry name" value="OS09G0368800 PROTEIN"/>
    <property type="match status" value="1"/>
</dbReference>
<feature type="domain" description="J" evidence="1">
    <location>
        <begin position="32"/>
        <end position="100"/>
    </location>
</feature>
<organism evidence="2 3">
    <name type="scientific">Coptis chinensis</name>
    <dbReference type="NCBI Taxonomy" id="261450"/>
    <lineage>
        <taxon>Eukaryota</taxon>
        <taxon>Viridiplantae</taxon>
        <taxon>Streptophyta</taxon>
        <taxon>Embryophyta</taxon>
        <taxon>Tracheophyta</taxon>
        <taxon>Spermatophyta</taxon>
        <taxon>Magnoliopsida</taxon>
        <taxon>Ranunculales</taxon>
        <taxon>Ranunculaceae</taxon>
        <taxon>Coptidoideae</taxon>
        <taxon>Coptis</taxon>
    </lineage>
</organism>